<keyword evidence="2" id="KW-0732">Signal</keyword>
<evidence type="ECO:0000256" key="2">
    <source>
        <dbReference type="SAM" id="SignalP"/>
    </source>
</evidence>
<dbReference type="EMBL" id="ML743609">
    <property type="protein sequence ID" value="KAE8133943.1"/>
    <property type="molecule type" value="Genomic_DNA"/>
</dbReference>
<gene>
    <name evidence="4" type="ORF">BDV38DRAFT_286286</name>
</gene>
<dbReference type="GeneID" id="43644845"/>
<protein>
    <recommendedName>
        <fullName evidence="3">DUF7732 domain-containing protein</fullName>
    </recommendedName>
</protein>
<evidence type="ECO:0000256" key="1">
    <source>
        <dbReference type="SAM" id="MobiDB-lite"/>
    </source>
</evidence>
<dbReference type="Pfam" id="PF24866">
    <property type="entry name" value="DUF7732"/>
    <property type="match status" value="1"/>
</dbReference>
<accession>A0A5N6SKM5</accession>
<dbReference type="PANTHER" id="PTHR42091">
    <property type="entry name" value="CONSERVED GLYCINE-RICH PROTEIN (AFU_ORTHOLOGUE AFUA_7G02440)"/>
    <property type="match status" value="1"/>
</dbReference>
<evidence type="ECO:0000313" key="4">
    <source>
        <dbReference type="EMBL" id="KAE8133943.1"/>
    </source>
</evidence>
<proteinExistence type="predicted"/>
<sequence length="254" mass="25972">MKVASISTILLLPTAAISLPRSDLAENVVLVPRSHELVYLEKRRGGGGGGRGGGGSGGGSGGRGGSGGSSSRTGSSSNSGGSSRSGSGPQPTYGRGIYYAGGASTPYTSGALSPLGIAPIILPATALAFFGGIWLYGAYAYPYNYHYQYVDQTSHHNASMPVVCLCEKYAECACDENSDRSYYESIFNGTQPANSSVAKIVEVNGTETIYVNGTLPNGTTVADSSAPSGAARTAVQISGYWPMVALVASTIWGL</sequence>
<dbReference type="RefSeq" id="XP_031910006.1">
    <property type="nucleotide sequence ID" value="XM_032060635.1"/>
</dbReference>
<dbReference type="InterPro" id="IPR056634">
    <property type="entry name" value="DUF7732"/>
</dbReference>
<evidence type="ECO:0000313" key="5">
    <source>
        <dbReference type="Proteomes" id="UP000325672"/>
    </source>
</evidence>
<feature type="compositionally biased region" description="Low complexity" evidence="1">
    <location>
        <begin position="69"/>
        <end position="88"/>
    </location>
</feature>
<dbReference type="Proteomes" id="UP000325672">
    <property type="component" value="Unassembled WGS sequence"/>
</dbReference>
<keyword evidence="5" id="KW-1185">Reference proteome</keyword>
<feature type="compositionally biased region" description="Gly residues" evidence="1">
    <location>
        <begin position="46"/>
        <end position="68"/>
    </location>
</feature>
<name>A0A5N6SKM5_ASPPS</name>
<organism evidence="4 5">
    <name type="scientific">Aspergillus pseudotamarii</name>
    <dbReference type="NCBI Taxonomy" id="132259"/>
    <lineage>
        <taxon>Eukaryota</taxon>
        <taxon>Fungi</taxon>
        <taxon>Dikarya</taxon>
        <taxon>Ascomycota</taxon>
        <taxon>Pezizomycotina</taxon>
        <taxon>Eurotiomycetes</taxon>
        <taxon>Eurotiomycetidae</taxon>
        <taxon>Eurotiales</taxon>
        <taxon>Aspergillaceae</taxon>
        <taxon>Aspergillus</taxon>
        <taxon>Aspergillus subgen. Circumdati</taxon>
    </lineage>
</organism>
<dbReference type="PANTHER" id="PTHR42091:SF1">
    <property type="entry name" value="CONSERVED GLYCINE-RICH PROTEIN (AFU_ORTHOLOGUE AFUA_7G02440)"/>
    <property type="match status" value="1"/>
</dbReference>
<dbReference type="AlphaFoldDB" id="A0A5N6SKM5"/>
<feature type="region of interest" description="Disordered" evidence="1">
    <location>
        <begin position="41"/>
        <end position="90"/>
    </location>
</feature>
<evidence type="ECO:0000259" key="3">
    <source>
        <dbReference type="Pfam" id="PF24866"/>
    </source>
</evidence>
<feature type="chain" id="PRO_5024930561" description="DUF7732 domain-containing protein" evidence="2">
    <location>
        <begin position="17"/>
        <end position="254"/>
    </location>
</feature>
<reference evidence="4 5" key="1">
    <citation type="submission" date="2019-04" db="EMBL/GenBank/DDBJ databases">
        <title>Friends and foes A comparative genomics study of 23 Aspergillus species from section Flavi.</title>
        <authorList>
            <consortium name="DOE Joint Genome Institute"/>
            <person name="Kjaerbolling I."/>
            <person name="Vesth T."/>
            <person name="Frisvad J.C."/>
            <person name="Nybo J.L."/>
            <person name="Theobald S."/>
            <person name="Kildgaard S."/>
            <person name="Isbrandt T."/>
            <person name="Kuo A."/>
            <person name="Sato A."/>
            <person name="Lyhne E.K."/>
            <person name="Kogle M.E."/>
            <person name="Wiebenga A."/>
            <person name="Kun R.S."/>
            <person name="Lubbers R.J."/>
            <person name="Makela M.R."/>
            <person name="Barry K."/>
            <person name="Chovatia M."/>
            <person name="Clum A."/>
            <person name="Daum C."/>
            <person name="Haridas S."/>
            <person name="He G."/>
            <person name="LaButti K."/>
            <person name="Lipzen A."/>
            <person name="Mondo S."/>
            <person name="Riley R."/>
            <person name="Salamov A."/>
            <person name="Simmons B.A."/>
            <person name="Magnuson J.K."/>
            <person name="Henrissat B."/>
            <person name="Mortensen U.H."/>
            <person name="Larsen T.O."/>
            <person name="Devries R.P."/>
            <person name="Grigoriev I.V."/>
            <person name="Machida M."/>
            <person name="Baker S.E."/>
            <person name="Andersen M.R."/>
        </authorList>
    </citation>
    <scope>NUCLEOTIDE SEQUENCE [LARGE SCALE GENOMIC DNA]</scope>
    <source>
        <strain evidence="4 5">CBS 117625</strain>
    </source>
</reference>
<feature type="domain" description="DUF7732" evidence="3">
    <location>
        <begin position="98"/>
        <end position="219"/>
    </location>
</feature>
<feature type="signal peptide" evidence="2">
    <location>
        <begin position="1"/>
        <end position="16"/>
    </location>
</feature>
<dbReference type="OrthoDB" id="5425547at2759"/>